<gene>
    <name evidence="1" type="ORF">MIND_01333900</name>
</gene>
<keyword evidence="2" id="KW-1185">Reference proteome</keyword>
<proteinExistence type="predicted"/>
<dbReference type="Proteomes" id="UP000636479">
    <property type="component" value="Unassembled WGS sequence"/>
</dbReference>
<dbReference type="OrthoDB" id="3001418at2759"/>
<dbReference type="GeneID" id="59352302"/>
<organism evidence="1 2">
    <name type="scientific">Mycena indigotica</name>
    <dbReference type="NCBI Taxonomy" id="2126181"/>
    <lineage>
        <taxon>Eukaryota</taxon>
        <taxon>Fungi</taxon>
        <taxon>Dikarya</taxon>
        <taxon>Basidiomycota</taxon>
        <taxon>Agaricomycotina</taxon>
        <taxon>Agaricomycetes</taxon>
        <taxon>Agaricomycetidae</taxon>
        <taxon>Agaricales</taxon>
        <taxon>Marasmiineae</taxon>
        <taxon>Mycenaceae</taxon>
        <taxon>Mycena</taxon>
    </lineage>
</organism>
<evidence type="ECO:0000313" key="2">
    <source>
        <dbReference type="Proteomes" id="UP000636479"/>
    </source>
</evidence>
<protein>
    <submittedName>
        <fullName evidence="1">Uncharacterized protein</fullName>
    </submittedName>
</protein>
<dbReference type="EMBL" id="JACAZF010000015">
    <property type="protein sequence ID" value="KAF7290204.1"/>
    <property type="molecule type" value="Genomic_DNA"/>
</dbReference>
<reference evidence="1" key="1">
    <citation type="submission" date="2020-05" db="EMBL/GenBank/DDBJ databases">
        <title>Mycena genomes resolve the evolution of fungal bioluminescence.</title>
        <authorList>
            <person name="Tsai I.J."/>
        </authorList>
    </citation>
    <scope>NUCLEOTIDE SEQUENCE</scope>
    <source>
        <strain evidence="1">171206Taipei</strain>
    </source>
</reference>
<comment type="caution">
    <text evidence="1">The sequence shown here is derived from an EMBL/GenBank/DDBJ whole genome shotgun (WGS) entry which is preliminary data.</text>
</comment>
<accession>A0A8H6VQQ4</accession>
<evidence type="ECO:0000313" key="1">
    <source>
        <dbReference type="EMBL" id="KAF7290204.1"/>
    </source>
</evidence>
<sequence>MPPHDTHRFRRILQSPSASSLTSSLSSLSLYTSTSNSTSWGPGALAGKAIKALGKSTVRGVEHVVIKRRMATICANLPQVDNYPDLLARPGFWQELFNDVLELSRPGLYDDQIHLSAMRIILAQIGSYQTKHLIHCLSGWLLDDLMQFLTNITSVALFCCSGFLEPKLTDAYLSQQSYHNLDPHQLIGPD</sequence>
<dbReference type="AlphaFoldDB" id="A0A8H6VQQ4"/>
<dbReference type="RefSeq" id="XP_037213782.1">
    <property type="nucleotide sequence ID" value="XM_037369786.1"/>
</dbReference>
<name>A0A8H6VQQ4_9AGAR</name>